<gene>
    <name evidence="1" type="primary">thiS</name>
    <name evidence="1" type="ORF">H8D96_03670</name>
</gene>
<dbReference type="InterPro" id="IPR010035">
    <property type="entry name" value="Thi_S"/>
</dbReference>
<dbReference type="Gene3D" id="3.10.20.30">
    <property type="match status" value="1"/>
</dbReference>
<protein>
    <submittedName>
        <fullName evidence="1">Sulfur carrier protein ThiS</fullName>
    </submittedName>
</protein>
<name>A0A8J6TJJ5_9BACT</name>
<comment type="caution">
    <text evidence="1">The sequence shown here is derived from an EMBL/GenBank/DDBJ whole genome shotgun (WGS) entry which is preliminary data.</text>
</comment>
<proteinExistence type="predicted"/>
<dbReference type="InterPro" id="IPR016155">
    <property type="entry name" value="Mopterin_synth/thiamin_S_b"/>
</dbReference>
<reference evidence="1 2" key="1">
    <citation type="submission" date="2020-08" db="EMBL/GenBank/DDBJ databases">
        <title>Bridging the membrane lipid divide: bacteria of the FCB group superphylum have the potential to synthesize archaeal ether lipids.</title>
        <authorList>
            <person name="Villanueva L."/>
            <person name="Von Meijenfeldt F.A.B."/>
            <person name="Westbye A.B."/>
            <person name="Yadav S."/>
            <person name="Hopmans E.C."/>
            <person name="Dutilh B.E."/>
            <person name="Sinninghe Damste J.S."/>
        </authorList>
    </citation>
    <scope>NUCLEOTIDE SEQUENCE [LARGE SCALE GENOMIC DNA]</scope>
    <source>
        <strain evidence="1">NIOZ-UU17</strain>
    </source>
</reference>
<evidence type="ECO:0000313" key="1">
    <source>
        <dbReference type="EMBL" id="MBC8430999.1"/>
    </source>
</evidence>
<dbReference type="InterPro" id="IPR012675">
    <property type="entry name" value="Beta-grasp_dom_sf"/>
</dbReference>
<dbReference type="PANTHER" id="PTHR34472">
    <property type="entry name" value="SULFUR CARRIER PROTEIN THIS"/>
    <property type="match status" value="1"/>
</dbReference>
<evidence type="ECO:0000313" key="2">
    <source>
        <dbReference type="Proteomes" id="UP000605201"/>
    </source>
</evidence>
<dbReference type="Pfam" id="PF02597">
    <property type="entry name" value="ThiS"/>
    <property type="match status" value="1"/>
</dbReference>
<dbReference type="EMBL" id="JACNIG010000100">
    <property type="protein sequence ID" value="MBC8430999.1"/>
    <property type="molecule type" value="Genomic_DNA"/>
</dbReference>
<sequence>MEITVNGEKRVGLTSPLTIAELLEQLEINPKSIIVERNFEIVAKNKVNETAVQDGDTIEIIRLVGGG</sequence>
<dbReference type="InterPro" id="IPR003749">
    <property type="entry name" value="ThiS/MoaD-like"/>
</dbReference>
<dbReference type="SUPFAM" id="SSF54285">
    <property type="entry name" value="MoaD/ThiS"/>
    <property type="match status" value="1"/>
</dbReference>
<organism evidence="1 2">
    <name type="scientific">Candidatus Desulfatibia vada</name>
    <dbReference type="NCBI Taxonomy" id="2841696"/>
    <lineage>
        <taxon>Bacteria</taxon>
        <taxon>Pseudomonadati</taxon>
        <taxon>Thermodesulfobacteriota</taxon>
        <taxon>Desulfobacteria</taxon>
        <taxon>Desulfobacterales</taxon>
        <taxon>Desulfobacterales incertae sedis</taxon>
        <taxon>Candidatus Desulfatibia</taxon>
    </lineage>
</organism>
<accession>A0A8J6TJJ5</accession>
<dbReference type="NCBIfam" id="TIGR01683">
    <property type="entry name" value="thiS"/>
    <property type="match status" value="1"/>
</dbReference>
<dbReference type="PANTHER" id="PTHR34472:SF1">
    <property type="entry name" value="SULFUR CARRIER PROTEIN THIS"/>
    <property type="match status" value="1"/>
</dbReference>
<dbReference type="AlphaFoldDB" id="A0A8J6TJJ5"/>
<dbReference type="Proteomes" id="UP000605201">
    <property type="component" value="Unassembled WGS sequence"/>
</dbReference>
<dbReference type="CDD" id="cd00565">
    <property type="entry name" value="Ubl_ThiS"/>
    <property type="match status" value="1"/>
</dbReference>